<dbReference type="Proteomes" id="UP001042704">
    <property type="component" value="Chromosome"/>
</dbReference>
<feature type="transmembrane region" description="Helical" evidence="1">
    <location>
        <begin position="43"/>
        <end position="63"/>
    </location>
</feature>
<dbReference type="RefSeq" id="WP_265580833.1">
    <property type="nucleotide sequence ID" value="NZ_CP036172.1"/>
</dbReference>
<accession>A0A8A3S896</accession>
<feature type="transmembrane region" description="Helical" evidence="1">
    <location>
        <begin position="9"/>
        <end position="31"/>
    </location>
</feature>
<reference evidence="2" key="1">
    <citation type="journal article" date="2001" name="Int. J. Syst. Evol. Microbiol.">
        <title>Methanofollis aquaemaris sp. nov., a methanogen isolated from an aquaculture fish pond.</title>
        <authorList>
            <person name="Lai M.C."/>
            <person name="Chen S.C."/>
        </authorList>
    </citation>
    <scope>NUCLEOTIDE SEQUENCE</scope>
    <source>
        <strain evidence="2">N2F9704</strain>
    </source>
</reference>
<evidence type="ECO:0000313" key="3">
    <source>
        <dbReference type="Proteomes" id="UP001042704"/>
    </source>
</evidence>
<dbReference type="EMBL" id="CP036172">
    <property type="protein sequence ID" value="QSZ67914.1"/>
    <property type="molecule type" value="Genomic_DNA"/>
</dbReference>
<feature type="transmembrane region" description="Helical" evidence="1">
    <location>
        <begin position="70"/>
        <end position="86"/>
    </location>
</feature>
<sequence length="114" mass="12514">MKSQDMNKWLWALVPVVAFGGVLVAVVALLVSGESIMNVYHPYWAIGKWACVAASVILAYVAYQKKRKDLVSLLAPLYAVLILLTGDFSGGPIMQVVYAATITILAVRLEKRFE</sequence>
<proteinExistence type="predicted"/>
<feature type="transmembrane region" description="Helical" evidence="1">
    <location>
        <begin position="92"/>
        <end position="109"/>
    </location>
</feature>
<evidence type="ECO:0000313" key="2">
    <source>
        <dbReference type="EMBL" id="QSZ67914.1"/>
    </source>
</evidence>
<dbReference type="GeneID" id="76424820"/>
<protein>
    <submittedName>
        <fullName evidence="2">Uncharacterized protein</fullName>
    </submittedName>
</protein>
<dbReference type="AlphaFoldDB" id="A0A8A3S896"/>
<reference evidence="2" key="2">
    <citation type="submission" date="2019-02" db="EMBL/GenBank/DDBJ databases">
        <authorList>
            <person name="Chen S.-C."/>
            <person name="Chien H.-H."/>
            <person name="Lai M.-C."/>
        </authorList>
    </citation>
    <scope>NUCLEOTIDE SEQUENCE</scope>
    <source>
        <strain evidence="2">N2F9704</strain>
    </source>
</reference>
<gene>
    <name evidence="2" type="ORF">RJ40_10615</name>
</gene>
<keyword evidence="1" id="KW-1133">Transmembrane helix</keyword>
<keyword evidence="1" id="KW-0812">Transmembrane</keyword>
<evidence type="ECO:0000256" key="1">
    <source>
        <dbReference type="SAM" id="Phobius"/>
    </source>
</evidence>
<organism evidence="2 3">
    <name type="scientific">Methanofollis aquaemaris</name>
    <dbReference type="NCBI Taxonomy" id="126734"/>
    <lineage>
        <taxon>Archaea</taxon>
        <taxon>Methanobacteriati</taxon>
        <taxon>Methanobacteriota</taxon>
        <taxon>Stenosarchaea group</taxon>
        <taxon>Methanomicrobia</taxon>
        <taxon>Methanomicrobiales</taxon>
        <taxon>Methanomicrobiaceae</taxon>
        <taxon>Methanofollis</taxon>
    </lineage>
</organism>
<keyword evidence="3" id="KW-1185">Reference proteome</keyword>
<keyword evidence="1" id="KW-0472">Membrane</keyword>
<name>A0A8A3S896_9EURY</name>
<dbReference type="KEGG" id="maqe:RJ40_10615"/>